<dbReference type="NCBIfam" id="TIGR00413">
    <property type="entry name" value="rlpA"/>
    <property type="match status" value="1"/>
</dbReference>
<dbReference type="EMBL" id="CP002116">
    <property type="protein sequence ID" value="ADK79697.1"/>
    <property type="molecule type" value="Genomic_DNA"/>
</dbReference>
<keyword evidence="7" id="KW-0449">Lipoprotein</keyword>
<dbReference type="AlphaFoldDB" id="E1RBG7"/>
<proteinExistence type="inferred from homology"/>
<dbReference type="PANTHER" id="PTHR34183:SF8">
    <property type="entry name" value="ENDOLYTIC PEPTIDOGLYCAN TRANSGLYCOSYLASE RLPA-RELATED"/>
    <property type="match status" value="1"/>
</dbReference>
<reference evidence="8" key="1">
    <citation type="journal article" date="2010" name="Stand. Genomic Sci.">
        <title>Complete genome sequence of Spirochaeta smaragdinae type strain (SEBR 4228).</title>
        <authorList>
            <person name="Mavromatis K."/>
            <person name="Yasawong M."/>
            <person name="Chertkov O."/>
            <person name="Lapidus A."/>
            <person name="Lucas S."/>
            <person name="Nolan M."/>
            <person name="Del Rio T.G."/>
            <person name="Tice H."/>
            <person name="Cheng J.F."/>
            <person name="Pitluck S."/>
            <person name="Liolios K."/>
            <person name="Ivanova N."/>
            <person name="Tapia R."/>
            <person name="Han C."/>
            <person name="Bruce D."/>
            <person name="Goodwin L."/>
            <person name="Pati A."/>
            <person name="Chen A."/>
            <person name="Palaniappan K."/>
            <person name="Land M."/>
            <person name="Hauser L."/>
            <person name="Chang Y.J."/>
            <person name="Jeffries C.D."/>
            <person name="Detter J.C."/>
            <person name="Rohde M."/>
            <person name="Brambilla E."/>
            <person name="Spring S."/>
            <person name="Goker M."/>
            <person name="Sikorski J."/>
            <person name="Woyke T."/>
            <person name="Bristow J."/>
            <person name="Eisen J.A."/>
            <person name="Markowitz V."/>
            <person name="Hugenholtz P."/>
            <person name="Klenk H.P."/>
            <person name="Kyrpides N.C."/>
        </authorList>
    </citation>
    <scope>NUCLEOTIDE SEQUENCE [LARGE SCALE GENOMIC DNA]</scope>
    <source>
        <strain evidence="8">DSM 11293 / JCM 15392 / SEBR 4228</strain>
    </source>
</reference>
<sequence precursor="true">MMQRAFFPSLLLFLLLFPGNLFSQPRVADIEAKQVGFASWYGGKFQGRKTANGEVFDTNKLTAAHKTLPFGTLVRVTNLDNDKSVEVRINDRGPFVEGRIIDLSRAAAEAIDMVGRGIAKVSLEVIGEPPGGVPQDLYRRHEKNATVTIQVASFGLRENAERTHTLLAGRGISASIETAPTGHYRVVVPHVASSELEAVRKTLSELGYPSVLIRE</sequence>
<dbReference type="InterPro" id="IPR034718">
    <property type="entry name" value="RlpA"/>
</dbReference>
<dbReference type="Gene3D" id="2.40.40.10">
    <property type="entry name" value="RlpA-like domain"/>
    <property type="match status" value="1"/>
</dbReference>
<keyword evidence="1 4" id="KW-0732">Signal</keyword>
<dbReference type="InterPro" id="IPR012997">
    <property type="entry name" value="RplA"/>
</dbReference>
<dbReference type="InterPro" id="IPR007730">
    <property type="entry name" value="SPOR-like_dom"/>
</dbReference>
<dbReference type="Proteomes" id="UP000002318">
    <property type="component" value="Chromosome"/>
</dbReference>
<dbReference type="RefSeq" id="WP_013253161.1">
    <property type="nucleotide sequence ID" value="NC_014364.1"/>
</dbReference>
<gene>
    <name evidence="4" type="primary">rlpA</name>
    <name evidence="7" type="ordered locus">Spirs_0552</name>
</gene>
<organism evidence="7 8">
    <name type="scientific">Sediminispirochaeta smaragdinae (strain DSM 11293 / JCM 15392 / SEBR 4228)</name>
    <name type="common">Spirochaeta smaragdinae</name>
    <dbReference type="NCBI Taxonomy" id="573413"/>
    <lineage>
        <taxon>Bacteria</taxon>
        <taxon>Pseudomonadati</taxon>
        <taxon>Spirochaetota</taxon>
        <taxon>Spirochaetia</taxon>
        <taxon>Spirochaetales</taxon>
        <taxon>Spirochaetaceae</taxon>
        <taxon>Sediminispirochaeta</taxon>
    </lineage>
</organism>
<keyword evidence="3 4" id="KW-0961">Cell wall biogenesis/degradation</keyword>
<dbReference type="InterPro" id="IPR036680">
    <property type="entry name" value="SPOR-like_sf"/>
</dbReference>
<evidence type="ECO:0000256" key="3">
    <source>
        <dbReference type="ARBA" id="ARBA00023316"/>
    </source>
</evidence>
<dbReference type="GO" id="GO:0071555">
    <property type="term" value="P:cell wall organization"/>
    <property type="evidence" value="ECO:0007669"/>
    <property type="project" value="UniProtKB-KW"/>
</dbReference>
<accession>E1RBG7</accession>
<dbReference type="eggNOG" id="COG0797">
    <property type="taxonomic scope" value="Bacteria"/>
</dbReference>
<dbReference type="Gene3D" id="3.30.70.1070">
    <property type="entry name" value="Sporulation related repeat"/>
    <property type="match status" value="1"/>
</dbReference>
<dbReference type="SUPFAM" id="SSF110997">
    <property type="entry name" value="Sporulation related repeat"/>
    <property type="match status" value="1"/>
</dbReference>
<evidence type="ECO:0000313" key="7">
    <source>
        <dbReference type="EMBL" id="ADK79697.1"/>
    </source>
</evidence>
<evidence type="ECO:0000259" key="6">
    <source>
        <dbReference type="PROSITE" id="PS51724"/>
    </source>
</evidence>
<dbReference type="InterPro" id="IPR009009">
    <property type="entry name" value="RlpA-like_DPBB"/>
</dbReference>
<comment type="similarity">
    <text evidence="4 5">Belongs to the RlpA family.</text>
</comment>
<dbReference type="CDD" id="cd22268">
    <property type="entry name" value="DPBB_RlpA-like"/>
    <property type="match status" value="1"/>
</dbReference>
<comment type="function">
    <text evidence="4">Lytic transglycosylase with a strong preference for naked glycan strands that lack stem peptides.</text>
</comment>
<dbReference type="EC" id="4.2.2.-" evidence="4"/>
<dbReference type="Pfam" id="PF05036">
    <property type="entry name" value="SPOR"/>
    <property type="match status" value="1"/>
</dbReference>
<name>E1RBG7_SEDSS</name>
<evidence type="ECO:0000256" key="4">
    <source>
        <dbReference type="HAMAP-Rule" id="MF_02071"/>
    </source>
</evidence>
<dbReference type="GO" id="GO:0000270">
    <property type="term" value="P:peptidoglycan metabolic process"/>
    <property type="evidence" value="ECO:0007669"/>
    <property type="project" value="UniProtKB-UniRule"/>
</dbReference>
<feature type="domain" description="SPOR" evidence="6">
    <location>
        <begin position="141"/>
        <end position="215"/>
    </location>
</feature>
<dbReference type="HAMAP" id="MF_02071">
    <property type="entry name" value="RlpA"/>
    <property type="match status" value="1"/>
</dbReference>
<feature type="chain" id="PRO_5009991284" description="Probable endolytic peptidoglycan transglycosylase RlpA" evidence="4">
    <location>
        <begin position="24"/>
        <end position="215"/>
    </location>
</feature>
<dbReference type="Pfam" id="PF03330">
    <property type="entry name" value="DPBB_1"/>
    <property type="match status" value="1"/>
</dbReference>
<dbReference type="PANTHER" id="PTHR34183">
    <property type="entry name" value="ENDOLYTIC PEPTIDOGLYCAN TRANSGLYCOSYLASE RLPA"/>
    <property type="match status" value="1"/>
</dbReference>
<dbReference type="GO" id="GO:0042834">
    <property type="term" value="F:peptidoglycan binding"/>
    <property type="evidence" value="ECO:0007669"/>
    <property type="project" value="InterPro"/>
</dbReference>
<dbReference type="HOGENOM" id="CLU_042923_3_4_12"/>
<dbReference type="GO" id="GO:0008932">
    <property type="term" value="F:lytic endotransglycosylase activity"/>
    <property type="evidence" value="ECO:0007669"/>
    <property type="project" value="UniProtKB-UniRule"/>
</dbReference>
<protein>
    <recommendedName>
        <fullName evidence="4">Probable endolytic peptidoglycan transglycosylase RlpA</fullName>
        <ecNumber evidence="4">4.2.2.-</ecNumber>
    </recommendedName>
</protein>
<evidence type="ECO:0000313" key="8">
    <source>
        <dbReference type="Proteomes" id="UP000002318"/>
    </source>
</evidence>
<keyword evidence="8" id="KW-1185">Reference proteome</keyword>
<dbReference type="STRING" id="573413.Spirs_0552"/>
<dbReference type="InterPro" id="IPR036908">
    <property type="entry name" value="RlpA-like_sf"/>
</dbReference>
<evidence type="ECO:0000256" key="2">
    <source>
        <dbReference type="ARBA" id="ARBA00023239"/>
    </source>
</evidence>
<dbReference type="OrthoDB" id="9779128at2"/>
<dbReference type="eggNOG" id="COG3087">
    <property type="taxonomic scope" value="Bacteria"/>
</dbReference>
<evidence type="ECO:0000256" key="1">
    <source>
        <dbReference type="ARBA" id="ARBA00022729"/>
    </source>
</evidence>
<evidence type="ECO:0000256" key="5">
    <source>
        <dbReference type="RuleBase" id="RU003495"/>
    </source>
</evidence>
<dbReference type="KEGG" id="ssm:Spirs_0552"/>
<keyword evidence="2 4" id="KW-0456">Lyase</keyword>
<feature type="signal peptide" evidence="4">
    <location>
        <begin position="1"/>
        <end position="23"/>
    </location>
</feature>
<dbReference type="PROSITE" id="PS51724">
    <property type="entry name" value="SPOR"/>
    <property type="match status" value="1"/>
</dbReference>
<dbReference type="SUPFAM" id="SSF50685">
    <property type="entry name" value="Barwin-like endoglucanases"/>
    <property type="match status" value="1"/>
</dbReference>